<dbReference type="EMBL" id="DRBS01000024">
    <property type="protein sequence ID" value="HDD43347.1"/>
    <property type="molecule type" value="Genomic_DNA"/>
</dbReference>
<dbReference type="NCBIfam" id="TIGR00135">
    <property type="entry name" value="gatC"/>
    <property type="match status" value="1"/>
</dbReference>
<feature type="non-terminal residue" evidence="3">
    <location>
        <position position="77"/>
    </location>
</feature>
<dbReference type="PANTHER" id="PTHR15004:SF0">
    <property type="entry name" value="GLUTAMYL-TRNA(GLN) AMIDOTRANSFERASE SUBUNIT C, MITOCHONDRIAL"/>
    <property type="match status" value="1"/>
</dbReference>
<keyword evidence="2" id="KW-0547">Nucleotide-binding</keyword>
<proteinExistence type="inferred from homology"/>
<evidence type="ECO:0000256" key="1">
    <source>
        <dbReference type="ARBA" id="ARBA00014426"/>
    </source>
</evidence>
<evidence type="ECO:0000256" key="2">
    <source>
        <dbReference type="ARBA" id="ARBA00022840"/>
    </source>
</evidence>
<dbReference type="Proteomes" id="UP000886289">
    <property type="component" value="Unassembled WGS sequence"/>
</dbReference>
<comment type="caution">
    <text evidence="3">The sequence shown here is derived from an EMBL/GenBank/DDBJ whole genome shotgun (WGS) entry which is preliminary data.</text>
</comment>
<dbReference type="PANTHER" id="PTHR15004">
    <property type="entry name" value="GLUTAMYL-TRNA(GLN) AMIDOTRANSFERASE SUBUNIT C, MITOCHONDRIAL"/>
    <property type="match status" value="1"/>
</dbReference>
<dbReference type="GO" id="GO:0070681">
    <property type="term" value="P:glutaminyl-tRNAGln biosynthesis via transamidation"/>
    <property type="evidence" value="ECO:0007669"/>
    <property type="project" value="TreeGrafter"/>
</dbReference>
<reference evidence="3" key="1">
    <citation type="journal article" date="2020" name="mSystems">
        <title>Genome- and Community-Level Interaction Insights into Carbon Utilization and Element Cycling Functions of Hydrothermarchaeota in Hydrothermal Sediment.</title>
        <authorList>
            <person name="Zhou Z."/>
            <person name="Liu Y."/>
            <person name="Xu W."/>
            <person name="Pan J."/>
            <person name="Luo Z.H."/>
            <person name="Li M."/>
        </authorList>
    </citation>
    <scope>NUCLEOTIDE SEQUENCE [LARGE SCALE GENOMIC DNA]</scope>
    <source>
        <strain evidence="3">HyVt-233</strain>
    </source>
</reference>
<protein>
    <recommendedName>
        <fullName evidence="1">Glutamyl-tRNA(Gln) amidotransferase subunit C</fullName>
    </recommendedName>
</protein>
<dbReference type="AlphaFoldDB" id="A0A7C0Y1B0"/>
<accession>A0A7C0Y1B0</accession>
<dbReference type="SUPFAM" id="SSF141000">
    <property type="entry name" value="Glu-tRNAGln amidotransferase C subunit"/>
    <property type="match status" value="1"/>
</dbReference>
<name>A0A7C0Y1B0_DESA2</name>
<dbReference type="InterPro" id="IPR036113">
    <property type="entry name" value="Asp/Glu-ADT_sf_sub_c"/>
</dbReference>
<keyword evidence="2" id="KW-0067">ATP-binding</keyword>
<sequence>MKISKAEVEHVARLARLKFNEKELAMFTEQLNQILFYMEKLNELNTKNVEPTYHALALNNVFREDEVKSSLSTEKVL</sequence>
<dbReference type="InterPro" id="IPR003837">
    <property type="entry name" value="GatC"/>
</dbReference>
<organism evidence="3">
    <name type="scientific">Desulfofervidus auxilii</name>
    <dbReference type="NCBI Taxonomy" id="1621989"/>
    <lineage>
        <taxon>Bacteria</taxon>
        <taxon>Pseudomonadati</taxon>
        <taxon>Thermodesulfobacteriota</taxon>
        <taxon>Candidatus Desulfofervidia</taxon>
        <taxon>Candidatus Desulfofervidales</taxon>
        <taxon>Candidatus Desulfofervidaceae</taxon>
        <taxon>Candidatus Desulfofervidus</taxon>
    </lineage>
</organism>
<evidence type="ECO:0000313" key="3">
    <source>
        <dbReference type="EMBL" id="HDD43347.1"/>
    </source>
</evidence>
<dbReference type="GO" id="GO:0006450">
    <property type="term" value="P:regulation of translational fidelity"/>
    <property type="evidence" value="ECO:0007669"/>
    <property type="project" value="InterPro"/>
</dbReference>
<gene>
    <name evidence="3" type="primary">gatC</name>
    <name evidence="3" type="ORF">ENG63_00595</name>
</gene>
<dbReference type="Pfam" id="PF02686">
    <property type="entry name" value="GatC"/>
    <property type="match status" value="1"/>
</dbReference>
<dbReference type="HAMAP" id="MF_00122">
    <property type="entry name" value="GatC"/>
    <property type="match status" value="1"/>
</dbReference>
<dbReference type="Gene3D" id="1.10.20.60">
    <property type="entry name" value="Glu-tRNAGln amidotransferase C subunit, N-terminal domain"/>
    <property type="match status" value="1"/>
</dbReference>
<dbReference type="GO" id="GO:0005524">
    <property type="term" value="F:ATP binding"/>
    <property type="evidence" value="ECO:0007669"/>
    <property type="project" value="UniProtKB-KW"/>
</dbReference>